<sequence length="166" mass="19182">MGSGERVKPRLSQILIRNTRLDYVYLNIDSCSNDRETPLRAMCYLSDPTTRPQLAYVQFPQIFRGINKSDIYNAEFKPLYASPSSLASPEIPELAPDYHIVDKPAQSQSVLALAHQVASCNYESRSNWGSKVTHRLMLKTFRLSLFMPPYFDLKKIFKRTRIEINY</sequence>
<dbReference type="Pfam" id="PF03552">
    <property type="entry name" value="Cellulose_synt"/>
    <property type="match status" value="1"/>
</dbReference>
<dbReference type="GO" id="GO:0012505">
    <property type="term" value="C:endomembrane system"/>
    <property type="evidence" value="ECO:0007669"/>
    <property type="project" value="UniProtKB-SubCell"/>
</dbReference>
<proteinExistence type="predicted"/>
<dbReference type="InterPro" id="IPR005150">
    <property type="entry name" value="Cellulose_synth"/>
</dbReference>
<evidence type="ECO:0000256" key="4">
    <source>
        <dbReference type="ARBA" id="ARBA00022692"/>
    </source>
</evidence>
<evidence type="ECO:0000256" key="2">
    <source>
        <dbReference type="ARBA" id="ARBA00022676"/>
    </source>
</evidence>
<dbReference type="eggNOG" id="ENOG502QZE9">
    <property type="taxonomic scope" value="Eukaryota"/>
</dbReference>
<keyword evidence="2" id="KW-0328">Glycosyltransferase</keyword>
<evidence type="ECO:0000313" key="9">
    <source>
        <dbReference type="Proteomes" id="UP000006729"/>
    </source>
</evidence>
<dbReference type="InParanoid" id="B9GXS7"/>
<protein>
    <submittedName>
        <fullName evidence="8">Uncharacterized protein</fullName>
    </submittedName>
</protein>
<evidence type="ECO:0000256" key="6">
    <source>
        <dbReference type="ARBA" id="ARBA00023136"/>
    </source>
</evidence>
<dbReference type="EMBL" id="CM009292">
    <property type="protein sequence ID" value="PNT45557.1"/>
    <property type="molecule type" value="Genomic_DNA"/>
</dbReference>
<dbReference type="AlphaFoldDB" id="B9GXS7"/>
<keyword evidence="5" id="KW-1133">Transmembrane helix</keyword>
<evidence type="ECO:0000256" key="3">
    <source>
        <dbReference type="ARBA" id="ARBA00022679"/>
    </source>
</evidence>
<keyword evidence="3" id="KW-0808">Transferase</keyword>
<keyword evidence="4" id="KW-0812">Transmembrane</keyword>
<dbReference type="Proteomes" id="UP000006729">
    <property type="component" value="Chromosome 3"/>
</dbReference>
<dbReference type="GO" id="GO:0016760">
    <property type="term" value="F:cellulose synthase (UDP-forming) activity"/>
    <property type="evidence" value="ECO:0007669"/>
    <property type="project" value="InterPro"/>
</dbReference>
<comment type="subcellular location">
    <subcellularLocation>
        <location evidence="1">Endomembrane system</location>
    </subcellularLocation>
</comment>
<dbReference type="GO" id="GO:0071555">
    <property type="term" value="P:cell wall organization"/>
    <property type="evidence" value="ECO:0007669"/>
    <property type="project" value="UniProtKB-KW"/>
</dbReference>
<accession>B9GXS7</accession>
<dbReference type="GO" id="GO:0016020">
    <property type="term" value="C:membrane"/>
    <property type="evidence" value="ECO:0007669"/>
    <property type="project" value="InterPro"/>
</dbReference>
<evidence type="ECO:0000256" key="7">
    <source>
        <dbReference type="ARBA" id="ARBA00023316"/>
    </source>
</evidence>
<reference evidence="8 9" key="1">
    <citation type="journal article" date="2006" name="Science">
        <title>The genome of black cottonwood, Populus trichocarpa (Torr. &amp; Gray).</title>
        <authorList>
            <person name="Tuskan G.A."/>
            <person name="Difazio S."/>
            <person name="Jansson S."/>
            <person name="Bohlmann J."/>
            <person name="Grigoriev I."/>
            <person name="Hellsten U."/>
            <person name="Putnam N."/>
            <person name="Ralph S."/>
            <person name="Rombauts S."/>
            <person name="Salamov A."/>
            <person name="Schein J."/>
            <person name="Sterck L."/>
            <person name="Aerts A."/>
            <person name="Bhalerao R.R."/>
            <person name="Bhalerao R.P."/>
            <person name="Blaudez D."/>
            <person name="Boerjan W."/>
            <person name="Brun A."/>
            <person name="Brunner A."/>
            <person name="Busov V."/>
            <person name="Campbell M."/>
            <person name="Carlson J."/>
            <person name="Chalot M."/>
            <person name="Chapman J."/>
            <person name="Chen G.L."/>
            <person name="Cooper D."/>
            <person name="Coutinho P.M."/>
            <person name="Couturier J."/>
            <person name="Covert S."/>
            <person name="Cronk Q."/>
            <person name="Cunningham R."/>
            <person name="Davis J."/>
            <person name="Degroeve S."/>
            <person name="Dejardin A."/>
            <person name="Depamphilis C."/>
            <person name="Detter J."/>
            <person name="Dirks B."/>
            <person name="Dubchak I."/>
            <person name="Duplessis S."/>
            <person name="Ehlting J."/>
            <person name="Ellis B."/>
            <person name="Gendler K."/>
            <person name="Goodstein D."/>
            <person name="Gribskov M."/>
            <person name="Grimwood J."/>
            <person name="Groover A."/>
            <person name="Gunter L."/>
            <person name="Hamberger B."/>
            <person name="Heinze B."/>
            <person name="Helariutta Y."/>
            <person name="Henrissat B."/>
            <person name="Holligan D."/>
            <person name="Holt R."/>
            <person name="Huang W."/>
            <person name="Islam-Faridi N."/>
            <person name="Jones S."/>
            <person name="Jones-Rhoades M."/>
            <person name="Jorgensen R."/>
            <person name="Joshi C."/>
            <person name="Kangasjarvi J."/>
            <person name="Karlsson J."/>
            <person name="Kelleher C."/>
            <person name="Kirkpatrick R."/>
            <person name="Kirst M."/>
            <person name="Kohler A."/>
            <person name="Kalluri U."/>
            <person name="Larimer F."/>
            <person name="Leebens-Mack J."/>
            <person name="Leple J.C."/>
            <person name="Locascio P."/>
            <person name="Lou Y."/>
            <person name="Lucas S."/>
            <person name="Martin F."/>
            <person name="Montanini B."/>
            <person name="Napoli C."/>
            <person name="Nelson D.R."/>
            <person name="Nelson C."/>
            <person name="Nieminen K."/>
            <person name="Nilsson O."/>
            <person name="Pereda V."/>
            <person name="Peter G."/>
            <person name="Philippe R."/>
            <person name="Pilate G."/>
            <person name="Poliakov A."/>
            <person name="Razumovskaya J."/>
            <person name="Richardson P."/>
            <person name="Rinaldi C."/>
            <person name="Ritland K."/>
            <person name="Rouze P."/>
            <person name="Ryaboy D."/>
            <person name="Schmutz J."/>
            <person name="Schrader J."/>
            <person name="Segerman B."/>
            <person name="Shin H."/>
            <person name="Siddiqui A."/>
            <person name="Sterky F."/>
            <person name="Terry A."/>
            <person name="Tsai C.J."/>
            <person name="Uberbacher E."/>
            <person name="Unneberg P."/>
            <person name="Vahala J."/>
            <person name="Wall K."/>
            <person name="Wessler S."/>
            <person name="Yang G."/>
            <person name="Yin T."/>
            <person name="Douglas C."/>
            <person name="Marra M."/>
            <person name="Sandberg G."/>
            <person name="Van de Peer Y."/>
            <person name="Rokhsar D."/>
        </authorList>
    </citation>
    <scope>NUCLEOTIDE SEQUENCE [LARGE SCALE GENOMIC DNA]</scope>
    <source>
        <strain evidence="9">cv. Nisqually</strain>
    </source>
</reference>
<dbReference type="HOGENOM" id="CLU_1605496_0_0_1"/>
<name>B9GXS7_POPTR</name>
<dbReference type="PANTHER" id="PTHR13301">
    <property type="entry name" value="X-BOX TRANSCRIPTION FACTOR-RELATED"/>
    <property type="match status" value="1"/>
</dbReference>
<keyword evidence="7" id="KW-0961">Cell wall biogenesis/degradation</keyword>
<organism evidence="8 9">
    <name type="scientific">Populus trichocarpa</name>
    <name type="common">Western balsam poplar</name>
    <name type="synonym">Populus balsamifera subsp. trichocarpa</name>
    <dbReference type="NCBI Taxonomy" id="3694"/>
    <lineage>
        <taxon>Eukaryota</taxon>
        <taxon>Viridiplantae</taxon>
        <taxon>Streptophyta</taxon>
        <taxon>Embryophyta</taxon>
        <taxon>Tracheophyta</taxon>
        <taxon>Spermatophyta</taxon>
        <taxon>Magnoliopsida</taxon>
        <taxon>eudicotyledons</taxon>
        <taxon>Gunneridae</taxon>
        <taxon>Pentapetalae</taxon>
        <taxon>rosids</taxon>
        <taxon>fabids</taxon>
        <taxon>Malpighiales</taxon>
        <taxon>Salicaceae</taxon>
        <taxon>Saliceae</taxon>
        <taxon>Populus</taxon>
    </lineage>
</organism>
<evidence type="ECO:0000256" key="1">
    <source>
        <dbReference type="ARBA" id="ARBA00004308"/>
    </source>
</evidence>
<gene>
    <name evidence="8" type="ORF">POPTR_003G142200</name>
</gene>
<keyword evidence="6" id="KW-0472">Membrane</keyword>
<evidence type="ECO:0000256" key="5">
    <source>
        <dbReference type="ARBA" id="ARBA00022989"/>
    </source>
</evidence>
<dbReference type="STRING" id="3694.B9GXS7"/>
<evidence type="ECO:0000313" key="8">
    <source>
        <dbReference type="EMBL" id="PNT45557.1"/>
    </source>
</evidence>
<keyword evidence="9" id="KW-1185">Reference proteome</keyword>
<dbReference type="GO" id="GO:0030244">
    <property type="term" value="P:cellulose biosynthetic process"/>
    <property type="evidence" value="ECO:0007669"/>
    <property type="project" value="InterPro"/>
</dbReference>